<dbReference type="AlphaFoldDB" id="A0A815DXM8"/>
<dbReference type="Proteomes" id="UP000663870">
    <property type="component" value="Unassembled WGS sequence"/>
</dbReference>
<keyword evidence="5" id="KW-1185">Reference proteome</keyword>
<dbReference type="InterPro" id="IPR013761">
    <property type="entry name" value="SAM/pointed_sf"/>
</dbReference>
<evidence type="ECO:0000313" key="5">
    <source>
        <dbReference type="Proteomes" id="UP000663870"/>
    </source>
</evidence>
<proteinExistence type="predicted"/>
<dbReference type="SMART" id="SM00454">
    <property type="entry name" value="SAM"/>
    <property type="match status" value="1"/>
</dbReference>
<gene>
    <name evidence="3" type="ORF">JXQ802_LOCUS45742</name>
    <name evidence="2" type="ORF">PYM288_LOCUS30091</name>
</gene>
<protein>
    <recommendedName>
        <fullName evidence="1">SAM domain-containing protein</fullName>
    </recommendedName>
</protein>
<name>A0A815DXM8_9BILA</name>
<dbReference type="Gene3D" id="1.10.150.50">
    <property type="entry name" value="Transcription Factor, Ets-1"/>
    <property type="match status" value="1"/>
</dbReference>
<evidence type="ECO:0000313" key="2">
    <source>
        <dbReference type="EMBL" id="CAF1304527.1"/>
    </source>
</evidence>
<organism evidence="2 4">
    <name type="scientific">Rotaria sordida</name>
    <dbReference type="NCBI Taxonomy" id="392033"/>
    <lineage>
        <taxon>Eukaryota</taxon>
        <taxon>Metazoa</taxon>
        <taxon>Spiralia</taxon>
        <taxon>Gnathifera</taxon>
        <taxon>Rotifera</taxon>
        <taxon>Eurotatoria</taxon>
        <taxon>Bdelloidea</taxon>
        <taxon>Philodinida</taxon>
        <taxon>Philodinidae</taxon>
        <taxon>Rotaria</taxon>
    </lineage>
</organism>
<evidence type="ECO:0000259" key="1">
    <source>
        <dbReference type="PROSITE" id="PS50105"/>
    </source>
</evidence>
<sequence>MGTNKQDNIYFRSYYTQKPTIEYRSTNKYINARFNLATWSINDVSRWLRSFDESYHIYIDIFRKDMIDGFRLFRYINDHTLKQYGINNKDHRERIVDEIQYLKQNHKSIVWSSIR</sequence>
<dbReference type="EMBL" id="CAJNOL010003885">
    <property type="protein sequence ID" value="CAF1576496.1"/>
    <property type="molecule type" value="Genomic_DNA"/>
</dbReference>
<dbReference type="SUPFAM" id="SSF47769">
    <property type="entry name" value="SAM/Pointed domain"/>
    <property type="match status" value="1"/>
</dbReference>
<reference evidence="2" key="1">
    <citation type="submission" date="2021-02" db="EMBL/GenBank/DDBJ databases">
        <authorList>
            <person name="Nowell W R."/>
        </authorList>
    </citation>
    <scope>NUCLEOTIDE SEQUENCE</scope>
</reference>
<dbReference type="Pfam" id="PF07647">
    <property type="entry name" value="SAM_2"/>
    <property type="match status" value="1"/>
</dbReference>
<evidence type="ECO:0000313" key="4">
    <source>
        <dbReference type="Proteomes" id="UP000663854"/>
    </source>
</evidence>
<dbReference type="EMBL" id="CAJNOH010002650">
    <property type="protein sequence ID" value="CAF1304527.1"/>
    <property type="molecule type" value="Genomic_DNA"/>
</dbReference>
<dbReference type="CDD" id="cd09487">
    <property type="entry name" value="SAM_superfamily"/>
    <property type="match status" value="1"/>
</dbReference>
<accession>A0A815DXM8</accession>
<dbReference type="PROSITE" id="PS50105">
    <property type="entry name" value="SAM_DOMAIN"/>
    <property type="match status" value="1"/>
</dbReference>
<dbReference type="InterPro" id="IPR001660">
    <property type="entry name" value="SAM"/>
</dbReference>
<feature type="domain" description="SAM" evidence="1">
    <location>
        <begin position="39"/>
        <end position="105"/>
    </location>
</feature>
<comment type="caution">
    <text evidence="2">The sequence shown here is derived from an EMBL/GenBank/DDBJ whole genome shotgun (WGS) entry which is preliminary data.</text>
</comment>
<evidence type="ECO:0000313" key="3">
    <source>
        <dbReference type="EMBL" id="CAF1576496.1"/>
    </source>
</evidence>
<dbReference type="Proteomes" id="UP000663854">
    <property type="component" value="Unassembled WGS sequence"/>
</dbReference>